<proteinExistence type="predicted"/>
<evidence type="ECO:0000313" key="1">
    <source>
        <dbReference type="EMBL" id="CAD8634593.1"/>
    </source>
</evidence>
<name>A0A7S0MBV7_9CRYP</name>
<dbReference type="AlphaFoldDB" id="A0A7S0MBV7"/>
<accession>A0A7S0MBV7</accession>
<gene>
    <name evidence="1" type="ORF">CCUR1050_LOCUS12274</name>
</gene>
<sequence length="149" mass="16548">MSATHGEPPEGLECMVTFEDITKNNFCEYRTMPSGLWHPSKFASGVVRQMLEEQFQRYLDDVEKAARDCAAAVRRLVNKGPPMYINDAHGLPLPEGETHIAQLWFSDDGSEVSALLKGALQGEERDSLWNSQKEVLACMEAAEANTTDA</sequence>
<reference evidence="1" key="1">
    <citation type="submission" date="2021-01" db="EMBL/GenBank/DDBJ databases">
        <authorList>
            <person name="Corre E."/>
            <person name="Pelletier E."/>
            <person name="Niang G."/>
            <person name="Scheremetjew M."/>
            <person name="Finn R."/>
            <person name="Kale V."/>
            <person name="Holt S."/>
            <person name="Cochrane G."/>
            <person name="Meng A."/>
            <person name="Brown T."/>
            <person name="Cohen L."/>
        </authorList>
    </citation>
    <scope>NUCLEOTIDE SEQUENCE</scope>
    <source>
        <strain evidence="1">CCAP979/52</strain>
    </source>
</reference>
<dbReference type="EMBL" id="HBEZ01022122">
    <property type="protein sequence ID" value="CAD8634593.1"/>
    <property type="molecule type" value="Transcribed_RNA"/>
</dbReference>
<organism evidence="1">
    <name type="scientific">Cryptomonas curvata</name>
    <dbReference type="NCBI Taxonomy" id="233186"/>
    <lineage>
        <taxon>Eukaryota</taxon>
        <taxon>Cryptophyceae</taxon>
        <taxon>Cryptomonadales</taxon>
        <taxon>Cryptomonadaceae</taxon>
        <taxon>Cryptomonas</taxon>
    </lineage>
</organism>
<protein>
    <submittedName>
        <fullName evidence="1">Uncharacterized protein</fullName>
    </submittedName>
</protein>